<accession>B9RI67</accession>
<organism evidence="1 2">
    <name type="scientific">Ricinus communis</name>
    <name type="common">Castor bean</name>
    <dbReference type="NCBI Taxonomy" id="3988"/>
    <lineage>
        <taxon>Eukaryota</taxon>
        <taxon>Viridiplantae</taxon>
        <taxon>Streptophyta</taxon>
        <taxon>Embryophyta</taxon>
        <taxon>Tracheophyta</taxon>
        <taxon>Spermatophyta</taxon>
        <taxon>Magnoliopsida</taxon>
        <taxon>eudicotyledons</taxon>
        <taxon>Gunneridae</taxon>
        <taxon>Pentapetalae</taxon>
        <taxon>rosids</taxon>
        <taxon>fabids</taxon>
        <taxon>Malpighiales</taxon>
        <taxon>Euphorbiaceae</taxon>
        <taxon>Acalyphoideae</taxon>
        <taxon>Acalypheae</taxon>
        <taxon>Ricinus</taxon>
    </lineage>
</organism>
<proteinExistence type="predicted"/>
<name>B9RI67_RICCO</name>
<sequence>MPIGVIDSIAGAFFNWCMIHGKRDLADMMVDDIMRWDLRKHGGFAKLSSVYAAGGK</sequence>
<gene>
    <name evidence="1" type="ORF">RCOM_1576620</name>
</gene>
<reference evidence="2" key="1">
    <citation type="journal article" date="2010" name="Nat. Biotechnol.">
        <title>Draft genome sequence of the oilseed species Ricinus communis.</title>
        <authorList>
            <person name="Chan A.P."/>
            <person name="Crabtree J."/>
            <person name="Zhao Q."/>
            <person name="Lorenzi H."/>
            <person name="Orvis J."/>
            <person name="Puiu D."/>
            <person name="Melake-Berhan A."/>
            <person name="Jones K.M."/>
            <person name="Redman J."/>
            <person name="Chen G."/>
            <person name="Cahoon E.B."/>
            <person name="Gedil M."/>
            <person name="Stanke M."/>
            <person name="Haas B.J."/>
            <person name="Wortman J.R."/>
            <person name="Fraser-Liggett C.M."/>
            <person name="Ravel J."/>
            <person name="Rabinowicz P.D."/>
        </authorList>
    </citation>
    <scope>NUCLEOTIDE SEQUENCE [LARGE SCALE GENOMIC DNA]</scope>
    <source>
        <strain evidence="2">cv. Hale</strain>
    </source>
</reference>
<keyword evidence="2" id="KW-1185">Reference proteome</keyword>
<evidence type="ECO:0000313" key="2">
    <source>
        <dbReference type="Proteomes" id="UP000008311"/>
    </source>
</evidence>
<dbReference type="InParanoid" id="B9RI67"/>
<evidence type="ECO:0000313" key="1">
    <source>
        <dbReference type="EMBL" id="EEF48839.1"/>
    </source>
</evidence>
<dbReference type="AlphaFoldDB" id="B9RI67"/>
<dbReference type="EMBL" id="EQ973781">
    <property type="protein sequence ID" value="EEF48839.1"/>
    <property type="molecule type" value="Genomic_DNA"/>
</dbReference>
<dbReference type="Proteomes" id="UP000008311">
    <property type="component" value="Unassembled WGS sequence"/>
</dbReference>
<protein>
    <submittedName>
        <fullName evidence="1">Uncharacterized protein</fullName>
    </submittedName>
</protein>